<feature type="compositionally biased region" description="Polar residues" evidence="3">
    <location>
        <begin position="38"/>
        <end position="57"/>
    </location>
</feature>
<reference evidence="5" key="1">
    <citation type="submission" date="2020-06" db="EMBL/GenBank/DDBJ databases">
        <authorList>
            <consortium name="Plant Systems Biology data submission"/>
        </authorList>
    </citation>
    <scope>NUCLEOTIDE SEQUENCE</scope>
    <source>
        <strain evidence="5">D6</strain>
    </source>
</reference>
<dbReference type="PANTHER" id="PTHR31906">
    <property type="entry name" value="PLASTID-LIPID-ASSOCIATED PROTEIN 4, CHLOROPLASTIC-RELATED"/>
    <property type="match status" value="1"/>
</dbReference>
<evidence type="ECO:0000313" key="6">
    <source>
        <dbReference type="Proteomes" id="UP001153069"/>
    </source>
</evidence>
<sequence>MVLVQTQLSHENEDPALCENTEVKMSVSNVPPLKEDLNTMNTGSVRSTGDMTDSTASLSDDEQQTALATAKANLKALLAKHDRSAKHPEVEKAIEELSALNPTKDAAMSPFLEGSFVSLTRPEFPGRLKQEPGKEHLDQYTLGRMSFNIFQPGKLVCTVNSTQNDLILAPAKQEESDKENQNNDSSDGESRTYTYPLSTNIIIHTEKGDFPACLRMEALCSSDKQPKNRLGVTFVGGTLMPGEKVRSDPIQLDQWKEVFGGAYEKAEAERSYISSFMQYLFKWMFQLSTPTDEQALASESCSVSFEMKRCPHGYLDVMYLDEDLRITRGNRGTVVIVERKK</sequence>
<dbReference type="InterPro" id="IPR006843">
    <property type="entry name" value="PAP/fibrillin_dom"/>
</dbReference>
<comment type="subcellular location">
    <subcellularLocation>
        <location evidence="1">Plastid</location>
    </subcellularLocation>
</comment>
<evidence type="ECO:0000256" key="2">
    <source>
        <dbReference type="ARBA" id="ARBA00022640"/>
    </source>
</evidence>
<comment type="caution">
    <text evidence="5">The sequence shown here is derived from an EMBL/GenBank/DDBJ whole genome shotgun (WGS) entry which is preliminary data.</text>
</comment>
<gene>
    <name evidence="5" type="ORF">SEMRO_1024_G232710.1</name>
</gene>
<dbReference type="GO" id="GO:0009536">
    <property type="term" value="C:plastid"/>
    <property type="evidence" value="ECO:0007669"/>
    <property type="project" value="UniProtKB-SubCell"/>
</dbReference>
<protein>
    <submittedName>
        <fullName evidence="5">PAP_fibrillin</fullName>
    </submittedName>
</protein>
<name>A0A9N8EFN7_9STRA</name>
<feature type="compositionally biased region" description="Basic and acidic residues" evidence="3">
    <location>
        <begin position="172"/>
        <end position="181"/>
    </location>
</feature>
<evidence type="ECO:0000256" key="3">
    <source>
        <dbReference type="SAM" id="MobiDB-lite"/>
    </source>
</evidence>
<proteinExistence type="predicted"/>
<evidence type="ECO:0000313" key="5">
    <source>
        <dbReference type="EMBL" id="CAB9519540.1"/>
    </source>
</evidence>
<accession>A0A9N8EFN7</accession>
<feature type="region of interest" description="Disordered" evidence="3">
    <location>
        <begin position="169"/>
        <end position="192"/>
    </location>
</feature>
<dbReference type="Pfam" id="PF04755">
    <property type="entry name" value="PAP_fibrillin"/>
    <property type="match status" value="1"/>
</dbReference>
<organism evidence="5 6">
    <name type="scientific">Seminavis robusta</name>
    <dbReference type="NCBI Taxonomy" id="568900"/>
    <lineage>
        <taxon>Eukaryota</taxon>
        <taxon>Sar</taxon>
        <taxon>Stramenopiles</taxon>
        <taxon>Ochrophyta</taxon>
        <taxon>Bacillariophyta</taxon>
        <taxon>Bacillariophyceae</taxon>
        <taxon>Bacillariophycidae</taxon>
        <taxon>Naviculales</taxon>
        <taxon>Naviculaceae</taxon>
        <taxon>Seminavis</taxon>
    </lineage>
</organism>
<dbReference type="Proteomes" id="UP001153069">
    <property type="component" value="Unassembled WGS sequence"/>
</dbReference>
<dbReference type="InterPro" id="IPR039633">
    <property type="entry name" value="PAP"/>
</dbReference>
<evidence type="ECO:0000259" key="4">
    <source>
        <dbReference type="Pfam" id="PF04755"/>
    </source>
</evidence>
<feature type="region of interest" description="Disordered" evidence="3">
    <location>
        <begin position="32"/>
        <end position="57"/>
    </location>
</feature>
<feature type="domain" description="Plastid lipid-associated protein/fibrillin conserved" evidence="4">
    <location>
        <begin position="310"/>
        <end position="337"/>
    </location>
</feature>
<dbReference type="OrthoDB" id="189024at2759"/>
<dbReference type="AlphaFoldDB" id="A0A9N8EFN7"/>
<evidence type="ECO:0000256" key="1">
    <source>
        <dbReference type="ARBA" id="ARBA00004474"/>
    </source>
</evidence>
<keyword evidence="2" id="KW-0934">Plastid</keyword>
<keyword evidence="6" id="KW-1185">Reference proteome</keyword>
<dbReference type="EMBL" id="CAICTM010001022">
    <property type="protein sequence ID" value="CAB9519540.1"/>
    <property type="molecule type" value="Genomic_DNA"/>
</dbReference>